<organism evidence="2 3">
    <name type="scientific">Knoellia koreensis</name>
    <dbReference type="NCBI Taxonomy" id="2730921"/>
    <lineage>
        <taxon>Bacteria</taxon>
        <taxon>Bacillati</taxon>
        <taxon>Actinomycetota</taxon>
        <taxon>Actinomycetes</taxon>
        <taxon>Micrococcales</taxon>
        <taxon>Intrasporangiaceae</taxon>
        <taxon>Knoellia</taxon>
    </lineage>
</organism>
<evidence type="ECO:0000256" key="1">
    <source>
        <dbReference type="SAM" id="Phobius"/>
    </source>
</evidence>
<feature type="transmembrane region" description="Helical" evidence="1">
    <location>
        <begin position="38"/>
        <end position="64"/>
    </location>
</feature>
<feature type="transmembrane region" description="Helical" evidence="1">
    <location>
        <begin position="71"/>
        <end position="88"/>
    </location>
</feature>
<dbReference type="Proteomes" id="UP000588586">
    <property type="component" value="Unassembled WGS sequence"/>
</dbReference>
<comment type="caution">
    <text evidence="2">The sequence shown here is derived from an EMBL/GenBank/DDBJ whole genome shotgun (WGS) entry which is preliminary data.</text>
</comment>
<dbReference type="AlphaFoldDB" id="A0A849HC56"/>
<evidence type="ECO:0000313" key="3">
    <source>
        <dbReference type="Proteomes" id="UP000588586"/>
    </source>
</evidence>
<feature type="transmembrane region" description="Helical" evidence="1">
    <location>
        <begin position="94"/>
        <end position="116"/>
    </location>
</feature>
<proteinExistence type="predicted"/>
<accession>A0A849HC56</accession>
<protein>
    <submittedName>
        <fullName evidence="2">Uncharacterized protein</fullName>
    </submittedName>
</protein>
<reference evidence="2 3" key="1">
    <citation type="submission" date="2020-04" db="EMBL/GenBank/DDBJ databases">
        <title>Knoellia sp. isolate from air conditioner.</title>
        <authorList>
            <person name="Chea S."/>
            <person name="Kim D.-U."/>
        </authorList>
    </citation>
    <scope>NUCLEOTIDE SEQUENCE [LARGE SCALE GENOMIC DNA]</scope>
    <source>
        <strain evidence="2 3">DB2414S</strain>
    </source>
</reference>
<evidence type="ECO:0000313" key="2">
    <source>
        <dbReference type="EMBL" id="NNM44988.1"/>
    </source>
</evidence>
<keyword evidence="1" id="KW-0472">Membrane</keyword>
<dbReference type="RefSeq" id="WP_171242067.1">
    <property type="nucleotide sequence ID" value="NZ_JABEPQ010000001.1"/>
</dbReference>
<dbReference type="EMBL" id="JABEPQ010000001">
    <property type="protein sequence ID" value="NNM44988.1"/>
    <property type="molecule type" value="Genomic_DNA"/>
</dbReference>
<keyword evidence="3" id="KW-1185">Reference proteome</keyword>
<keyword evidence="1" id="KW-0812">Transmembrane</keyword>
<sequence>MYRLSSWLLRATVTLHAIMAIAQPFSMGEYLDGVIGALTWHAAIGGSLFLVTGLAGTASLVLVLQRAPLRLLVPPTVLFVAEIAQIALGGARVLAIHIPLGVAIIGASVWWAWWVWRPATARRRVPARLQAVPPLAPADTSGQHVVAR</sequence>
<name>A0A849HC56_9MICO</name>
<gene>
    <name evidence="2" type="ORF">HJG52_03080</name>
</gene>
<keyword evidence="1" id="KW-1133">Transmembrane helix</keyword>